<keyword evidence="4" id="KW-0949">S-adenosyl-L-methionine</keyword>
<dbReference type="InterPro" id="IPR029063">
    <property type="entry name" value="SAM-dependent_MTases_sf"/>
</dbReference>
<evidence type="ECO:0000313" key="9">
    <source>
        <dbReference type="EMBL" id="SFV58433.1"/>
    </source>
</evidence>
<accession>A0A1W1BY51</accession>
<evidence type="ECO:0000256" key="2">
    <source>
        <dbReference type="ARBA" id="ARBA00022603"/>
    </source>
</evidence>
<evidence type="ECO:0000259" key="8">
    <source>
        <dbReference type="Pfam" id="PF07669"/>
    </source>
</evidence>
<keyword evidence="5" id="KW-0680">Restriction system</keyword>
<evidence type="ECO:0000256" key="4">
    <source>
        <dbReference type="ARBA" id="ARBA00022691"/>
    </source>
</evidence>
<gene>
    <name evidence="9" type="ORF">MNB_SV-14-175</name>
</gene>
<dbReference type="InterPro" id="IPR050953">
    <property type="entry name" value="N4_N6_ade-DNA_methylase"/>
</dbReference>
<evidence type="ECO:0000256" key="3">
    <source>
        <dbReference type="ARBA" id="ARBA00022679"/>
    </source>
</evidence>
<name>A0A1W1BY51_9ZZZZ</name>
<proteinExistence type="predicted"/>
<evidence type="ECO:0000256" key="5">
    <source>
        <dbReference type="ARBA" id="ARBA00022747"/>
    </source>
</evidence>
<dbReference type="GO" id="GO:0009007">
    <property type="term" value="F:site-specific DNA-methyltransferase (adenine-specific) activity"/>
    <property type="evidence" value="ECO:0007669"/>
    <property type="project" value="UniProtKB-EC"/>
</dbReference>
<feature type="domain" description="Type II methyltransferase M.TaqI-like" evidence="8">
    <location>
        <begin position="96"/>
        <end position="226"/>
    </location>
</feature>
<dbReference type="PRINTS" id="PR00507">
    <property type="entry name" value="N12N6MTFRASE"/>
</dbReference>
<sequence length="480" mass="56233">MTVNLLEQNHLYLLNKIEKESFAYSVNSSISRKKKLGQFFTDSSVANYMSTLFSFKKSIDKKLKVLDCGAGHGVLAIALLYKLVTKGYKTIELTLYEIDNEALKYLDDNLKLFKENHDSINFSYTIIQKNFILDNGSNKFDYIISNPPYFKLNKSDLEAKSMSYIVHGQPNIYMLFMAKSGELLTDKGEMVFITPRSFTSGTYFKKFREYLLDKLSLEHIHIFNSRKKHFKNETILQETIITKFIKEPSDNITITSSEDSKFLVLNSLKVKREMIIERGRNIIGIPSSKEDIEVLKLFSASQQTFRDMGYKISTGKVVTFRSREYIHIDKYNLFSSNQKSVPLLWMQNFKKEKLIFPLDSKKEQYIQNLDKTKSLLIKNENYIIVKRFSSKEQHRRINIGYIFKDKLPYDYLGLENHLNYIYREERQLKKDEMKLLGSFLTSKEVDQYFRIFNGNTQVNATDILNLPIPAELFKGYKCQE</sequence>
<keyword evidence="2 9" id="KW-0489">Methyltransferase</keyword>
<dbReference type="EC" id="2.1.1.72" evidence="1"/>
<dbReference type="Gene3D" id="3.40.50.150">
    <property type="entry name" value="Vaccinia Virus protein VP39"/>
    <property type="match status" value="1"/>
</dbReference>
<keyword evidence="3 9" id="KW-0808">Transferase</keyword>
<keyword evidence="6" id="KW-0238">DNA-binding</keyword>
<dbReference type="CDD" id="cd02440">
    <property type="entry name" value="AdoMet_MTases"/>
    <property type="match status" value="1"/>
</dbReference>
<dbReference type="InterPro" id="IPR002052">
    <property type="entry name" value="DNA_methylase_N6_adenine_CS"/>
</dbReference>
<dbReference type="PANTHER" id="PTHR33841:SF6">
    <property type="entry name" value="TYPE II METHYLTRANSFERASE M.HINDII"/>
    <property type="match status" value="1"/>
</dbReference>
<dbReference type="InterPro" id="IPR011639">
    <property type="entry name" value="MethylTrfase_TaqI-like_dom"/>
</dbReference>
<dbReference type="Pfam" id="PF07669">
    <property type="entry name" value="Eco57I"/>
    <property type="match status" value="1"/>
</dbReference>
<comment type="catalytic activity">
    <reaction evidence="7">
        <text>a 2'-deoxyadenosine in DNA + S-adenosyl-L-methionine = an N(6)-methyl-2'-deoxyadenosine in DNA + S-adenosyl-L-homocysteine + H(+)</text>
        <dbReference type="Rhea" id="RHEA:15197"/>
        <dbReference type="Rhea" id="RHEA-COMP:12418"/>
        <dbReference type="Rhea" id="RHEA-COMP:12419"/>
        <dbReference type="ChEBI" id="CHEBI:15378"/>
        <dbReference type="ChEBI" id="CHEBI:57856"/>
        <dbReference type="ChEBI" id="CHEBI:59789"/>
        <dbReference type="ChEBI" id="CHEBI:90615"/>
        <dbReference type="ChEBI" id="CHEBI:90616"/>
        <dbReference type="EC" id="2.1.1.72"/>
    </reaction>
</comment>
<dbReference type="PANTHER" id="PTHR33841">
    <property type="entry name" value="DNA METHYLTRANSFERASE YEEA-RELATED"/>
    <property type="match status" value="1"/>
</dbReference>
<dbReference type="GO" id="GO:0003677">
    <property type="term" value="F:DNA binding"/>
    <property type="evidence" value="ECO:0007669"/>
    <property type="project" value="UniProtKB-KW"/>
</dbReference>
<protein>
    <recommendedName>
        <fullName evidence="1">site-specific DNA-methyltransferase (adenine-specific)</fullName>
        <ecNumber evidence="1">2.1.1.72</ecNumber>
    </recommendedName>
</protein>
<dbReference type="EMBL" id="FPHN01000091">
    <property type="protein sequence ID" value="SFV58433.1"/>
    <property type="molecule type" value="Genomic_DNA"/>
</dbReference>
<reference evidence="9" key="1">
    <citation type="submission" date="2016-10" db="EMBL/GenBank/DDBJ databases">
        <authorList>
            <person name="de Groot N.N."/>
        </authorList>
    </citation>
    <scope>NUCLEOTIDE SEQUENCE</scope>
</reference>
<dbReference type="AlphaFoldDB" id="A0A1W1BY51"/>
<dbReference type="GO" id="GO:0032259">
    <property type="term" value="P:methylation"/>
    <property type="evidence" value="ECO:0007669"/>
    <property type="project" value="UniProtKB-KW"/>
</dbReference>
<dbReference type="PROSITE" id="PS00092">
    <property type="entry name" value="N6_MTASE"/>
    <property type="match status" value="1"/>
</dbReference>
<organism evidence="9">
    <name type="scientific">hydrothermal vent metagenome</name>
    <dbReference type="NCBI Taxonomy" id="652676"/>
    <lineage>
        <taxon>unclassified sequences</taxon>
        <taxon>metagenomes</taxon>
        <taxon>ecological metagenomes</taxon>
    </lineage>
</organism>
<evidence type="ECO:0000256" key="6">
    <source>
        <dbReference type="ARBA" id="ARBA00023125"/>
    </source>
</evidence>
<evidence type="ECO:0000256" key="7">
    <source>
        <dbReference type="ARBA" id="ARBA00047942"/>
    </source>
</evidence>
<evidence type="ECO:0000256" key="1">
    <source>
        <dbReference type="ARBA" id="ARBA00011900"/>
    </source>
</evidence>
<dbReference type="GO" id="GO:0009307">
    <property type="term" value="P:DNA restriction-modification system"/>
    <property type="evidence" value="ECO:0007669"/>
    <property type="project" value="UniProtKB-KW"/>
</dbReference>
<dbReference type="SUPFAM" id="SSF53335">
    <property type="entry name" value="S-adenosyl-L-methionine-dependent methyltransferases"/>
    <property type="match status" value="1"/>
</dbReference>